<dbReference type="Proteomes" id="UP001558613">
    <property type="component" value="Unassembled WGS sequence"/>
</dbReference>
<evidence type="ECO:0000313" key="3">
    <source>
        <dbReference type="Proteomes" id="UP001558613"/>
    </source>
</evidence>
<gene>
    <name evidence="2" type="ORF">QQF64_028575</name>
</gene>
<name>A0ABR3N705_9TELE</name>
<evidence type="ECO:0000256" key="1">
    <source>
        <dbReference type="SAM" id="MobiDB-lite"/>
    </source>
</evidence>
<dbReference type="EMBL" id="JAYMGO010000006">
    <property type="protein sequence ID" value="KAL1272713.1"/>
    <property type="molecule type" value="Genomic_DNA"/>
</dbReference>
<keyword evidence="3" id="KW-1185">Reference proteome</keyword>
<reference evidence="2 3" key="1">
    <citation type="submission" date="2023-09" db="EMBL/GenBank/DDBJ databases">
        <authorList>
            <person name="Wang M."/>
        </authorList>
    </citation>
    <scope>NUCLEOTIDE SEQUENCE [LARGE SCALE GENOMIC DNA]</scope>
    <source>
        <strain evidence="2">GT-2023</strain>
        <tissue evidence="2">Liver</tissue>
    </source>
</reference>
<evidence type="ECO:0000313" key="2">
    <source>
        <dbReference type="EMBL" id="KAL1272713.1"/>
    </source>
</evidence>
<feature type="compositionally biased region" description="Basic and acidic residues" evidence="1">
    <location>
        <begin position="82"/>
        <end position="118"/>
    </location>
</feature>
<accession>A0ABR3N705</accession>
<comment type="caution">
    <text evidence="2">The sequence shown here is derived from an EMBL/GenBank/DDBJ whole genome shotgun (WGS) entry which is preliminary data.</text>
</comment>
<protein>
    <submittedName>
        <fullName evidence="2">Uncharacterized protein</fullName>
    </submittedName>
</protein>
<feature type="region of interest" description="Disordered" evidence="1">
    <location>
        <begin position="63"/>
        <end position="129"/>
    </location>
</feature>
<proteinExistence type="predicted"/>
<organism evidence="2 3">
    <name type="scientific">Cirrhinus molitorella</name>
    <name type="common">mud carp</name>
    <dbReference type="NCBI Taxonomy" id="172907"/>
    <lineage>
        <taxon>Eukaryota</taxon>
        <taxon>Metazoa</taxon>
        <taxon>Chordata</taxon>
        <taxon>Craniata</taxon>
        <taxon>Vertebrata</taxon>
        <taxon>Euteleostomi</taxon>
        <taxon>Actinopterygii</taxon>
        <taxon>Neopterygii</taxon>
        <taxon>Teleostei</taxon>
        <taxon>Ostariophysi</taxon>
        <taxon>Cypriniformes</taxon>
        <taxon>Cyprinidae</taxon>
        <taxon>Labeoninae</taxon>
        <taxon>Labeonini</taxon>
        <taxon>Cirrhinus</taxon>
    </lineage>
</organism>
<sequence>MPPLCFFGFSQAIFVHSFFPPPLYDQALKWQPRPRGPASSSPLCLLNKRSAWCDFKGTRRSPSWQLESQHGKAGLGKPKTAFADDRPPISFDLKHGLGDDKRGKKRNWKETPEQEGSKKKVGRVAGWGG</sequence>